<reference evidence="2 3" key="1">
    <citation type="submission" date="2018-04" db="EMBL/GenBank/DDBJ databases">
        <title>Halococcoides cellulosivorans gen. nov., sp. nov., an extremely halophilic cellulose-utilizing haloarchaeon from hypersaline lakes.</title>
        <authorList>
            <person name="Sorokin D.Y."/>
            <person name="Toshchakov S.V."/>
            <person name="Samarov N.I."/>
            <person name="Korzhenkov A."/>
            <person name="Kublanov I.V."/>
        </authorList>
    </citation>
    <scope>NUCLEOTIDE SEQUENCE [LARGE SCALE GENOMIC DNA]</scope>
    <source>
        <strain evidence="2 3">HArcel1</strain>
    </source>
</reference>
<proteinExistence type="predicted"/>
<gene>
    <name evidence="2" type="ORF">HARCEL1_00055</name>
</gene>
<accession>A0A2R4WXF0</accession>
<dbReference type="EMBL" id="CP028858">
    <property type="protein sequence ID" value="AWB26223.1"/>
    <property type="molecule type" value="Genomic_DNA"/>
</dbReference>
<protein>
    <submittedName>
        <fullName evidence="2">Uncharacterized protein</fullName>
    </submittedName>
</protein>
<sequence>MLVIVAVVITVALAPIAVEYVPLPTGQQTTPDRRVGMEADVGPGSIHVFDPTERIRAPSDPGRDPTVQSVEWQASTSDIDGDGLGDVEELVCSETYPEADLLEHDIYVEVDSVEGVTVSEEALRAVESTYASAEIRDPVGYRGIDLHLRRSDAALPVEGPISGDSRPGELNDVHDYRRQFMDHDDDRYYYLVVTDEVQARGDPYFSGVARSGVGAVEAYDDPNETASLIAHELGHMFGIDEDEPGVDDHTFAIDEYPSVMNYNGLYETTNYSDGSGALDRDEWHRIAHERPIPEGSCLTENATG</sequence>
<dbReference type="SUPFAM" id="SSF55486">
    <property type="entry name" value="Metalloproteases ('zincins'), catalytic domain"/>
    <property type="match status" value="1"/>
</dbReference>
<dbReference type="GO" id="GO:0008237">
    <property type="term" value="F:metallopeptidase activity"/>
    <property type="evidence" value="ECO:0007669"/>
    <property type="project" value="InterPro"/>
</dbReference>
<evidence type="ECO:0000313" key="3">
    <source>
        <dbReference type="Proteomes" id="UP000244727"/>
    </source>
</evidence>
<evidence type="ECO:0000313" key="2">
    <source>
        <dbReference type="EMBL" id="AWB26223.1"/>
    </source>
</evidence>
<dbReference type="Gene3D" id="3.40.390.10">
    <property type="entry name" value="Collagenase (Catalytic Domain)"/>
    <property type="match status" value="1"/>
</dbReference>
<keyword evidence="3" id="KW-1185">Reference proteome</keyword>
<name>A0A2R4WXF0_9EURY</name>
<dbReference type="InterPro" id="IPR024079">
    <property type="entry name" value="MetalloPept_cat_dom_sf"/>
</dbReference>
<feature type="region of interest" description="Disordered" evidence="1">
    <location>
        <begin position="47"/>
        <end position="68"/>
    </location>
</feature>
<evidence type="ECO:0000256" key="1">
    <source>
        <dbReference type="SAM" id="MobiDB-lite"/>
    </source>
</evidence>
<dbReference type="KEGG" id="harc:HARCEL1_00055"/>
<organism evidence="2 3">
    <name type="scientific">Halococcoides cellulosivorans</name>
    <dbReference type="NCBI Taxonomy" id="1679096"/>
    <lineage>
        <taxon>Archaea</taxon>
        <taxon>Methanobacteriati</taxon>
        <taxon>Methanobacteriota</taxon>
        <taxon>Stenosarchaea group</taxon>
        <taxon>Halobacteria</taxon>
        <taxon>Halobacteriales</taxon>
        <taxon>Haloarculaceae</taxon>
        <taxon>Halococcoides</taxon>
    </lineage>
</organism>
<dbReference type="Proteomes" id="UP000244727">
    <property type="component" value="Chromosome"/>
</dbReference>
<dbReference type="AlphaFoldDB" id="A0A2R4WXF0"/>
<feature type="compositionally biased region" description="Basic and acidic residues" evidence="1">
    <location>
        <begin position="50"/>
        <end position="63"/>
    </location>
</feature>